<sequence length="139" mass="16422">MGTMIFVSSYFDYVRLRNYMKREGESFVQLHEYATNIKISRARGMFFGKEKKIIMMTERFHFYRHYVIRGVTSYLFYQLPLNPTFYHEIVNSSMAEGSKTVTRIIFNKFDAIRLRNTFGAENAKALLSAKQDFHVLASE</sequence>
<keyword evidence="2" id="KW-1185">Reference proteome</keyword>
<dbReference type="WBParaSite" id="L893_g18748.t1">
    <property type="protein sequence ID" value="L893_g18748.t1"/>
    <property type="gene ID" value="L893_g18748"/>
</dbReference>
<evidence type="ECO:0000259" key="1">
    <source>
        <dbReference type="Pfam" id="PF06862"/>
    </source>
</evidence>
<evidence type="ECO:0000313" key="2">
    <source>
        <dbReference type="Proteomes" id="UP000095287"/>
    </source>
</evidence>
<accession>A0A1I7YQN2</accession>
<feature type="domain" description="UTP25 C-terminal" evidence="1">
    <location>
        <begin position="2"/>
        <end position="134"/>
    </location>
</feature>
<dbReference type="GO" id="GO:0032040">
    <property type="term" value="C:small-subunit processome"/>
    <property type="evidence" value="ECO:0007669"/>
    <property type="project" value="TreeGrafter"/>
</dbReference>
<dbReference type="Proteomes" id="UP000095287">
    <property type="component" value="Unplaced"/>
</dbReference>
<dbReference type="Pfam" id="PF06862">
    <property type="entry name" value="Utp25_C"/>
    <property type="match status" value="1"/>
</dbReference>
<dbReference type="PANTHER" id="PTHR12933:SF0">
    <property type="entry name" value="U3 SMALL NUCLEOLAR RNA-ASSOCIATED PROTEIN 25 HOMOLOG"/>
    <property type="match status" value="1"/>
</dbReference>
<dbReference type="PANTHER" id="PTHR12933">
    <property type="entry name" value="ORF PROTEIN-RELATED"/>
    <property type="match status" value="1"/>
</dbReference>
<dbReference type="InterPro" id="IPR010678">
    <property type="entry name" value="UTP25"/>
</dbReference>
<evidence type="ECO:0000313" key="3">
    <source>
        <dbReference type="WBParaSite" id="L893_g18748.t1"/>
    </source>
</evidence>
<dbReference type="InterPro" id="IPR053939">
    <property type="entry name" value="UTP25_C"/>
</dbReference>
<protein>
    <submittedName>
        <fullName evidence="3">BPH_2 domain-containing protein</fullName>
    </submittedName>
</protein>
<dbReference type="AlphaFoldDB" id="A0A1I7YQN2"/>
<dbReference type="GO" id="GO:0019843">
    <property type="term" value="F:rRNA binding"/>
    <property type="evidence" value="ECO:0007669"/>
    <property type="project" value="TreeGrafter"/>
</dbReference>
<proteinExistence type="predicted"/>
<dbReference type="GO" id="GO:0034511">
    <property type="term" value="F:U3 snoRNA binding"/>
    <property type="evidence" value="ECO:0007669"/>
    <property type="project" value="InterPro"/>
</dbReference>
<reference evidence="3" key="1">
    <citation type="submission" date="2016-11" db="UniProtKB">
        <authorList>
            <consortium name="WormBaseParasite"/>
        </authorList>
    </citation>
    <scope>IDENTIFICATION</scope>
</reference>
<dbReference type="GO" id="GO:0000462">
    <property type="term" value="P:maturation of SSU-rRNA from tricistronic rRNA transcript (SSU-rRNA, 5.8S rRNA, LSU-rRNA)"/>
    <property type="evidence" value="ECO:0007669"/>
    <property type="project" value="TreeGrafter"/>
</dbReference>
<organism evidence="2 3">
    <name type="scientific">Steinernema glaseri</name>
    <dbReference type="NCBI Taxonomy" id="37863"/>
    <lineage>
        <taxon>Eukaryota</taxon>
        <taxon>Metazoa</taxon>
        <taxon>Ecdysozoa</taxon>
        <taxon>Nematoda</taxon>
        <taxon>Chromadorea</taxon>
        <taxon>Rhabditida</taxon>
        <taxon>Tylenchina</taxon>
        <taxon>Panagrolaimomorpha</taxon>
        <taxon>Strongyloidoidea</taxon>
        <taxon>Steinernematidae</taxon>
        <taxon>Steinernema</taxon>
    </lineage>
</organism>
<name>A0A1I7YQN2_9BILA</name>